<dbReference type="Proteomes" id="UP001249240">
    <property type="component" value="Unassembled WGS sequence"/>
</dbReference>
<organism evidence="2 3">
    <name type="scientific">Enterococcus raffinosus</name>
    <dbReference type="NCBI Taxonomy" id="71452"/>
    <lineage>
        <taxon>Bacteria</taxon>
        <taxon>Bacillati</taxon>
        <taxon>Bacillota</taxon>
        <taxon>Bacilli</taxon>
        <taxon>Lactobacillales</taxon>
        <taxon>Enterococcaceae</taxon>
        <taxon>Enterococcus</taxon>
    </lineage>
</organism>
<evidence type="ECO:0008006" key="4">
    <source>
        <dbReference type="Google" id="ProtNLM"/>
    </source>
</evidence>
<keyword evidence="1" id="KW-0472">Membrane</keyword>
<sequence>MKARQLLPIIAIWWIAIASCGMITGIAITNNLKDKEKARKDS</sequence>
<gene>
    <name evidence="2" type="ORF">P7D78_16705</name>
</gene>
<evidence type="ECO:0000256" key="1">
    <source>
        <dbReference type="SAM" id="Phobius"/>
    </source>
</evidence>
<proteinExistence type="predicted"/>
<keyword evidence="1" id="KW-0812">Transmembrane</keyword>
<reference evidence="2" key="1">
    <citation type="submission" date="2023-03" db="EMBL/GenBank/DDBJ databases">
        <authorList>
            <person name="Shen W."/>
            <person name="Cai J."/>
        </authorList>
    </citation>
    <scope>NUCLEOTIDE SEQUENCE</scope>
    <source>
        <strain evidence="2">B646-2</strain>
    </source>
</reference>
<accession>A0AAW8T052</accession>
<protein>
    <recommendedName>
        <fullName evidence="4">Lipoprotein</fullName>
    </recommendedName>
</protein>
<evidence type="ECO:0000313" key="2">
    <source>
        <dbReference type="EMBL" id="MDT2539776.1"/>
    </source>
</evidence>
<evidence type="ECO:0000313" key="3">
    <source>
        <dbReference type="Proteomes" id="UP001249240"/>
    </source>
</evidence>
<feature type="transmembrane region" description="Helical" evidence="1">
    <location>
        <begin position="6"/>
        <end position="29"/>
    </location>
</feature>
<dbReference type="GeneID" id="80429183"/>
<dbReference type="AlphaFoldDB" id="A0AAW8T052"/>
<comment type="caution">
    <text evidence="2">The sequence shown here is derived from an EMBL/GenBank/DDBJ whole genome shotgun (WGS) entry which is preliminary data.</text>
</comment>
<dbReference type="EMBL" id="JARPXM010000021">
    <property type="protein sequence ID" value="MDT2539776.1"/>
    <property type="molecule type" value="Genomic_DNA"/>
</dbReference>
<dbReference type="RefSeq" id="WP_255212360.1">
    <property type="nucleotide sequence ID" value="NZ_BAAAXM010000062.1"/>
</dbReference>
<name>A0AAW8T052_9ENTE</name>
<dbReference type="PROSITE" id="PS51257">
    <property type="entry name" value="PROKAR_LIPOPROTEIN"/>
    <property type="match status" value="1"/>
</dbReference>
<keyword evidence="1" id="KW-1133">Transmembrane helix</keyword>